<feature type="compositionally biased region" description="Basic and acidic residues" evidence="1">
    <location>
        <begin position="145"/>
        <end position="179"/>
    </location>
</feature>
<organism evidence="2 3">
    <name type="scientific">Fulvivirga sediminis</name>
    <dbReference type="NCBI Taxonomy" id="2803949"/>
    <lineage>
        <taxon>Bacteria</taxon>
        <taxon>Pseudomonadati</taxon>
        <taxon>Bacteroidota</taxon>
        <taxon>Cytophagia</taxon>
        <taxon>Cytophagales</taxon>
        <taxon>Fulvivirgaceae</taxon>
        <taxon>Fulvivirga</taxon>
    </lineage>
</organism>
<accession>A0A937F8M5</accession>
<evidence type="ECO:0000313" key="3">
    <source>
        <dbReference type="Proteomes" id="UP000659388"/>
    </source>
</evidence>
<gene>
    <name evidence="2" type="ORF">JL102_19470</name>
</gene>
<feature type="compositionally biased region" description="Basic residues" evidence="1">
    <location>
        <begin position="204"/>
        <end position="218"/>
    </location>
</feature>
<comment type="caution">
    <text evidence="2">The sequence shown here is derived from an EMBL/GenBank/DDBJ whole genome shotgun (WGS) entry which is preliminary data.</text>
</comment>
<feature type="region of interest" description="Disordered" evidence="1">
    <location>
        <begin position="100"/>
        <end position="123"/>
    </location>
</feature>
<dbReference type="EMBL" id="JAESIY010000012">
    <property type="protein sequence ID" value="MBL3658341.1"/>
    <property type="molecule type" value="Genomic_DNA"/>
</dbReference>
<feature type="region of interest" description="Disordered" evidence="1">
    <location>
        <begin position="138"/>
        <end position="271"/>
    </location>
</feature>
<name>A0A937F8M5_9BACT</name>
<dbReference type="RefSeq" id="WP_202246134.1">
    <property type="nucleotide sequence ID" value="NZ_JAESIY010000012.1"/>
</dbReference>
<feature type="compositionally biased region" description="Basic and acidic residues" evidence="1">
    <location>
        <begin position="186"/>
        <end position="203"/>
    </location>
</feature>
<protein>
    <submittedName>
        <fullName evidence="2">Uncharacterized protein</fullName>
    </submittedName>
</protein>
<dbReference type="AlphaFoldDB" id="A0A937F8M5"/>
<dbReference type="Proteomes" id="UP000659388">
    <property type="component" value="Unassembled WGS sequence"/>
</dbReference>
<keyword evidence="3" id="KW-1185">Reference proteome</keyword>
<evidence type="ECO:0000313" key="2">
    <source>
        <dbReference type="EMBL" id="MBL3658341.1"/>
    </source>
</evidence>
<proteinExistence type="predicted"/>
<reference evidence="2" key="1">
    <citation type="submission" date="2021-01" db="EMBL/GenBank/DDBJ databases">
        <title>Fulvivirga kasyanovii gen. nov., sp nov., a novel member of the phylum Bacteroidetes isolated from seawater in a mussel farm.</title>
        <authorList>
            <person name="Zhao L.-H."/>
            <person name="Wang Z.-J."/>
        </authorList>
    </citation>
    <scope>NUCLEOTIDE SEQUENCE</scope>
    <source>
        <strain evidence="2">2943</strain>
    </source>
</reference>
<evidence type="ECO:0000256" key="1">
    <source>
        <dbReference type="SAM" id="MobiDB-lite"/>
    </source>
</evidence>
<sequence>MRLMQLARQLGTSQQEIVDFLITHNIQIELHGNSKMPEEYLPLIYEHWTPAAEESLTPAAEKEEELLAETEANSYEETLHEASIPEDNSHETETIQEPVVTQHTTPTPPINTVDDPETEAEKPGVTIIRAKKVKLEGIKVLGKIDLPEPKPKKEETPSEKKVNQERERSNRKPYKDYNRKGKRRKQPESYEQKQKRQEREELKKKRVKEKKLKEKKKKYYEENIKVKQAQSSSKKKTTKTAEQTHKKKKSVERHPNPLKRFWAWLNGKYDQ</sequence>